<feature type="transmembrane region" description="Helical" evidence="8">
    <location>
        <begin position="370"/>
        <end position="394"/>
    </location>
</feature>
<dbReference type="OrthoDB" id="5312224at2759"/>
<sequence length="1025" mass="110358">MADTSHPRPPSAFASSPQSYTRPSRIWALPLNLLTIALVLLSSFVHTSNAAFINFENCLDPGIRNAGPPTRLQFVPFFVDARYDDFNGDRYNLNITVYGNVTGQATVGTYPPWNSPDWGDPSKTFGKIVNASVNYTTLSASAKVLTYTPWAAQPSQFCDSTINSSCPLAPAFFKNASDPYDGLPAFAVGHNFSSSYAFATFASTIKVVSGDGGAPNLACISANITPDLGSTLSNALTFVPLAILIMVGLATMLAARFSPWSSPDPFYWSSNFGRDPDLLRLITPGFGDCLQYIQFIVLAGSLSLSYPGFYQPAVSQASWSTLMFNESFVTGGSGTTSLRDGIYFSNGTYGLTRMSQLVGMTDDSDVWAGMIIWLLVIIGAVVVLTQLAFFIRFVQQSMKHDHGSDSRNKNIPFSAGMLVRICFNWFNLPIFSLSLFQLVIGPTSPGSVIGMSCVLLVLMIGSAGWIFRLIFATKPRIQLFDDLPTLLAYGPLYNTYSDEAAPFAFIPVLLTFIRGAAIGAVQPSGIAQIVILAVCEVIFILTLHAFRPFNAPTSMNAYHTFFSVIRLITTLLSIAFVPTLGVSEATKGWLGYAILLLHGIVLVFGFFLNSVQTLIEVAARSSGAGDRNTRGGLSKVFGIRQLSRYPKHRRNERSSLRSDAAILTEDVDAKSIRLRDSARSRSLSASSAVLLQQQMTSGRDRTSTGLESSYDTSYNGTSPGPSTPGPGATSPFSHLPGGPPTAGQGHRRTTAGSKSLDQTDPYYRPPRPRRPTLEPVLTDDQEASGDIAAQPYKDSPERGNDSDTGEGPSGFSPPFNRNSITPAFLRSSHYSDNASDAGTPQKPTDYAVRESDFYYGVRRGPALSSLPARRLRTGPADPVGPVSSATGWFRSLFGGTSKDKGKGFEVVRSRPFPLAVLDEDETDTSPPLAQEPYRDSPEGAGPGADGLNERSRDMGAGGDVGSSARLRNIMSSDTPQLLGPIEMGNDINIALPSRFGSRASHAPSRSESGIPNVPRRSSKRDHSAD</sequence>
<keyword evidence="4" id="KW-0732">Signal</keyword>
<dbReference type="SMART" id="SM01320">
    <property type="entry name" value="TRP_N"/>
    <property type="match status" value="1"/>
</dbReference>
<keyword evidence="3 8" id="KW-0812">Transmembrane</keyword>
<feature type="compositionally biased region" description="Polar residues" evidence="7">
    <location>
        <begin position="828"/>
        <end position="842"/>
    </location>
</feature>
<feature type="transmembrane region" description="Helical" evidence="8">
    <location>
        <begin position="415"/>
        <end position="436"/>
    </location>
</feature>
<evidence type="ECO:0000313" key="10">
    <source>
        <dbReference type="EMBL" id="KAF2093619.1"/>
    </source>
</evidence>
<feature type="compositionally biased region" description="Polar residues" evidence="7">
    <location>
        <begin position="692"/>
        <end position="711"/>
    </location>
</feature>
<keyword evidence="5 8" id="KW-1133">Transmembrane helix</keyword>
<keyword evidence="6 8" id="KW-0472">Membrane</keyword>
<dbReference type="GO" id="GO:0016020">
    <property type="term" value="C:membrane"/>
    <property type="evidence" value="ECO:0007669"/>
    <property type="project" value="UniProtKB-SubCell"/>
</dbReference>
<feature type="region of interest" description="Disordered" evidence="7">
    <location>
        <begin position="864"/>
        <end position="885"/>
    </location>
</feature>
<protein>
    <recommendedName>
        <fullName evidence="9">ML-like domain-containing protein</fullName>
    </recommendedName>
</protein>
<dbReference type="PANTHER" id="PTHR31145">
    <property type="entry name" value="INTEGRAL MEMBRANE PROTEIN (AFU_ORTHOLOGUE AFUA_7G01610)"/>
    <property type="match status" value="1"/>
</dbReference>
<accession>A0A9P4I722</accession>
<feature type="transmembrane region" description="Helical" evidence="8">
    <location>
        <begin position="558"/>
        <end position="577"/>
    </location>
</feature>
<comment type="caution">
    <text evidence="10">The sequence shown here is derived from an EMBL/GenBank/DDBJ whole genome shotgun (WGS) entry which is preliminary data.</text>
</comment>
<feature type="transmembrane region" description="Helical" evidence="8">
    <location>
        <begin position="589"/>
        <end position="611"/>
    </location>
</feature>
<reference evidence="10" key="1">
    <citation type="journal article" date="2020" name="Stud. Mycol.">
        <title>101 Dothideomycetes genomes: a test case for predicting lifestyles and emergence of pathogens.</title>
        <authorList>
            <person name="Haridas S."/>
            <person name="Albert R."/>
            <person name="Binder M."/>
            <person name="Bloem J."/>
            <person name="Labutti K."/>
            <person name="Salamov A."/>
            <person name="Andreopoulos B."/>
            <person name="Baker S."/>
            <person name="Barry K."/>
            <person name="Bills G."/>
            <person name="Bluhm B."/>
            <person name="Cannon C."/>
            <person name="Castanera R."/>
            <person name="Culley D."/>
            <person name="Daum C."/>
            <person name="Ezra D."/>
            <person name="Gonzalez J."/>
            <person name="Henrissat B."/>
            <person name="Kuo A."/>
            <person name="Liang C."/>
            <person name="Lipzen A."/>
            <person name="Lutzoni F."/>
            <person name="Magnuson J."/>
            <person name="Mondo S."/>
            <person name="Nolan M."/>
            <person name="Ohm R."/>
            <person name="Pangilinan J."/>
            <person name="Park H.-J."/>
            <person name="Ramirez L."/>
            <person name="Alfaro M."/>
            <person name="Sun H."/>
            <person name="Tritt A."/>
            <person name="Yoshinaga Y."/>
            <person name="Zwiers L.-H."/>
            <person name="Turgeon B."/>
            <person name="Goodwin S."/>
            <person name="Spatafora J."/>
            <person name="Crous P."/>
            <person name="Grigoriev I."/>
        </authorList>
    </citation>
    <scope>NUCLEOTIDE SEQUENCE</scope>
    <source>
        <strain evidence="10">CBS 133067</strain>
    </source>
</reference>
<organism evidence="10 11">
    <name type="scientific">Rhizodiscina lignyota</name>
    <dbReference type="NCBI Taxonomy" id="1504668"/>
    <lineage>
        <taxon>Eukaryota</taxon>
        <taxon>Fungi</taxon>
        <taxon>Dikarya</taxon>
        <taxon>Ascomycota</taxon>
        <taxon>Pezizomycotina</taxon>
        <taxon>Dothideomycetes</taxon>
        <taxon>Pleosporomycetidae</taxon>
        <taxon>Aulographales</taxon>
        <taxon>Rhizodiscinaceae</taxon>
        <taxon>Rhizodiscina</taxon>
    </lineage>
</organism>
<gene>
    <name evidence="10" type="ORF">NA57DRAFT_47831</name>
</gene>
<evidence type="ECO:0000256" key="5">
    <source>
        <dbReference type="ARBA" id="ARBA00022989"/>
    </source>
</evidence>
<feature type="transmembrane region" description="Helical" evidence="8">
    <location>
        <begin position="448"/>
        <end position="471"/>
    </location>
</feature>
<feature type="region of interest" description="Disordered" evidence="7">
    <location>
        <begin position="692"/>
        <end position="845"/>
    </location>
</feature>
<dbReference type="EMBL" id="ML978137">
    <property type="protein sequence ID" value="KAF2093619.1"/>
    <property type="molecule type" value="Genomic_DNA"/>
</dbReference>
<comment type="similarity">
    <text evidence="2">Belongs to the transient receptor potential (TRP) ion channel family.</text>
</comment>
<dbReference type="PANTHER" id="PTHR31145:SF6">
    <property type="entry name" value="INTEGRAL MEMBRANE PROTEIN (AFU_ORTHOLOGUE AFUA_7G01610)"/>
    <property type="match status" value="1"/>
</dbReference>
<evidence type="ECO:0000256" key="8">
    <source>
        <dbReference type="SAM" id="Phobius"/>
    </source>
</evidence>
<evidence type="ECO:0000313" key="11">
    <source>
        <dbReference type="Proteomes" id="UP000799772"/>
    </source>
</evidence>
<dbReference type="InterPro" id="IPR032800">
    <property type="entry name" value="TRP_N"/>
</dbReference>
<dbReference type="Pfam" id="PF06011">
    <property type="entry name" value="TRP"/>
    <property type="match status" value="1"/>
</dbReference>
<evidence type="ECO:0000256" key="6">
    <source>
        <dbReference type="ARBA" id="ARBA00023136"/>
    </source>
</evidence>
<feature type="region of interest" description="Disordered" evidence="7">
    <location>
        <begin position="994"/>
        <end position="1025"/>
    </location>
</feature>
<feature type="compositionally biased region" description="Low complexity" evidence="7">
    <location>
        <begin position="712"/>
        <end position="731"/>
    </location>
</feature>
<evidence type="ECO:0000256" key="3">
    <source>
        <dbReference type="ARBA" id="ARBA00022692"/>
    </source>
</evidence>
<comment type="subcellular location">
    <subcellularLocation>
        <location evidence="1">Membrane</location>
        <topology evidence="1">Multi-pass membrane protein</topology>
    </subcellularLocation>
</comment>
<keyword evidence="11" id="KW-1185">Reference proteome</keyword>
<dbReference type="AlphaFoldDB" id="A0A9P4I722"/>
<feature type="region of interest" description="Disordered" evidence="7">
    <location>
        <begin position="915"/>
        <end position="982"/>
    </location>
</feature>
<dbReference type="GO" id="GO:0055085">
    <property type="term" value="P:transmembrane transport"/>
    <property type="evidence" value="ECO:0007669"/>
    <property type="project" value="TreeGrafter"/>
</dbReference>
<evidence type="ECO:0000256" key="4">
    <source>
        <dbReference type="ARBA" id="ARBA00022729"/>
    </source>
</evidence>
<feature type="non-terminal residue" evidence="10">
    <location>
        <position position="1025"/>
    </location>
</feature>
<feature type="domain" description="ML-like" evidence="9">
    <location>
        <begin position="48"/>
        <end position="231"/>
    </location>
</feature>
<evidence type="ECO:0000256" key="2">
    <source>
        <dbReference type="ARBA" id="ARBA00010642"/>
    </source>
</evidence>
<dbReference type="InterPro" id="IPR040241">
    <property type="entry name" value="TRP_Flc/Pkd2-like"/>
</dbReference>
<evidence type="ECO:0000256" key="7">
    <source>
        <dbReference type="SAM" id="MobiDB-lite"/>
    </source>
</evidence>
<name>A0A9P4I722_9PEZI</name>
<dbReference type="InterPro" id="IPR010308">
    <property type="entry name" value="TRP_C"/>
</dbReference>
<evidence type="ECO:0000259" key="9">
    <source>
        <dbReference type="SMART" id="SM01320"/>
    </source>
</evidence>
<dbReference type="Proteomes" id="UP000799772">
    <property type="component" value="Unassembled WGS sequence"/>
</dbReference>
<dbReference type="Pfam" id="PF14558">
    <property type="entry name" value="TRP_N"/>
    <property type="match status" value="1"/>
</dbReference>
<feature type="transmembrane region" description="Helical" evidence="8">
    <location>
        <begin position="235"/>
        <end position="257"/>
    </location>
</feature>
<feature type="transmembrane region" description="Helical" evidence="8">
    <location>
        <begin position="26"/>
        <end position="45"/>
    </location>
</feature>
<feature type="transmembrane region" description="Helical" evidence="8">
    <location>
        <begin position="526"/>
        <end position="546"/>
    </location>
</feature>
<proteinExistence type="inferred from homology"/>
<evidence type="ECO:0000256" key="1">
    <source>
        <dbReference type="ARBA" id="ARBA00004141"/>
    </source>
</evidence>